<evidence type="ECO:0000313" key="1">
    <source>
        <dbReference type="EMBL" id="TGE04656.1"/>
    </source>
</evidence>
<comment type="caution">
    <text evidence="1">The sequence shown here is derived from an EMBL/GenBank/DDBJ whole genome shotgun (WGS) entry which is preliminary data.</text>
</comment>
<dbReference type="RefSeq" id="WP_135436100.1">
    <property type="nucleotide sequence ID" value="NZ_SRLA01000005.1"/>
</dbReference>
<evidence type="ECO:0000313" key="2">
    <source>
        <dbReference type="Proteomes" id="UP000298337"/>
    </source>
</evidence>
<accession>A0A4Z0P0I1</accession>
<sequence>MTVHIQFEAKKHALRQTQDGSVTISLNIHPDDVDPRLLMAPMGKVFQVVMVDPDDIAEAQDEAPEAADTLTQQAAIMCQGVRWMEFVNAKYRGHNFKDGADAMRQLCGVASRRDIKEGTKAGDTFKQLNRDLDAFLQHDVI</sequence>
<protein>
    <submittedName>
        <fullName evidence="1">Uncharacterized protein</fullName>
    </submittedName>
</protein>
<gene>
    <name evidence="1" type="ORF">EU556_20945</name>
</gene>
<reference evidence="1 2" key="1">
    <citation type="submission" date="2019-04" db="EMBL/GenBank/DDBJ databases">
        <authorList>
            <person name="Feng G."/>
            <person name="Zhang J."/>
            <person name="Zhu H."/>
        </authorList>
    </citation>
    <scope>NUCLEOTIDE SEQUENCE [LARGE SCALE GENOMIC DNA]</scope>
    <source>
        <strain evidence="1 2">92R-1</strain>
    </source>
</reference>
<proteinExistence type="predicted"/>
<organism evidence="1 2">
    <name type="scientific">Hymenobacter fodinae</name>
    <dbReference type="NCBI Taxonomy" id="2510796"/>
    <lineage>
        <taxon>Bacteria</taxon>
        <taxon>Pseudomonadati</taxon>
        <taxon>Bacteroidota</taxon>
        <taxon>Cytophagia</taxon>
        <taxon>Cytophagales</taxon>
        <taxon>Hymenobacteraceae</taxon>
        <taxon>Hymenobacter</taxon>
    </lineage>
</organism>
<dbReference type="AlphaFoldDB" id="A0A4Z0P0I1"/>
<dbReference type="Proteomes" id="UP000298337">
    <property type="component" value="Unassembled WGS sequence"/>
</dbReference>
<name>A0A4Z0P0I1_9BACT</name>
<dbReference type="EMBL" id="SRLA01000005">
    <property type="protein sequence ID" value="TGE04656.1"/>
    <property type="molecule type" value="Genomic_DNA"/>
</dbReference>
<keyword evidence="2" id="KW-1185">Reference proteome</keyword>